<keyword evidence="2" id="KW-1185">Reference proteome</keyword>
<accession>A0A8A3PMH8</accession>
<gene>
    <name evidence="1" type="ORF">DSL72_007318</name>
</gene>
<evidence type="ECO:0000313" key="1">
    <source>
        <dbReference type="EMBL" id="QSZ36193.1"/>
    </source>
</evidence>
<sequence length="171" mass="19792">MSWKHRKLEESDDLEDLITSDKPPTYTPKDLARLHKWTINTSRGIGLSKISTLLHADLIKYHTPPKYFQDRDSDGNPSIELLARLFHIFNRVFFFTAIPRTKILQRLANLPYPIPAHEVLVHYKDQPDRSELTKFLASARLSHHNPEVDDAKSPCITIYTDSKIDRNGCSR</sequence>
<name>A0A8A3PMH8_9HELO</name>
<dbReference type="Proteomes" id="UP000672032">
    <property type="component" value="Chromosome 6"/>
</dbReference>
<protein>
    <submittedName>
        <fullName evidence="1">Uncharacterized protein</fullName>
    </submittedName>
</protein>
<dbReference type="AlphaFoldDB" id="A0A8A3PMH8"/>
<reference evidence="1" key="1">
    <citation type="submission" date="2020-10" db="EMBL/GenBank/DDBJ databases">
        <title>Genome Sequence of Monilinia vaccinii-corymbosi Sheds Light on Mummy Berry Disease Infection of Blueberry and Mating Type.</title>
        <authorList>
            <person name="Yow A.G."/>
            <person name="Zhang Y."/>
            <person name="Bansal K."/>
            <person name="Eacker S.M."/>
            <person name="Sullivan S."/>
            <person name="Liachko I."/>
            <person name="Cubeta M.A."/>
            <person name="Rollins J.A."/>
            <person name="Ashrafi H."/>
        </authorList>
    </citation>
    <scope>NUCLEOTIDE SEQUENCE</scope>
    <source>
        <strain evidence="1">RL-1</strain>
    </source>
</reference>
<dbReference type="EMBL" id="CP063410">
    <property type="protein sequence ID" value="QSZ36193.1"/>
    <property type="molecule type" value="Genomic_DNA"/>
</dbReference>
<evidence type="ECO:0000313" key="2">
    <source>
        <dbReference type="Proteomes" id="UP000672032"/>
    </source>
</evidence>
<organism evidence="1 2">
    <name type="scientific">Monilinia vaccinii-corymbosi</name>
    <dbReference type="NCBI Taxonomy" id="61207"/>
    <lineage>
        <taxon>Eukaryota</taxon>
        <taxon>Fungi</taxon>
        <taxon>Dikarya</taxon>
        <taxon>Ascomycota</taxon>
        <taxon>Pezizomycotina</taxon>
        <taxon>Leotiomycetes</taxon>
        <taxon>Helotiales</taxon>
        <taxon>Sclerotiniaceae</taxon>
        <taxon>Monilinia</taxon>
    </lineage>
</organism>
<proteinExistence type="predicted"/>